<dbReference type="InterPro" id="IPR052156">
    <property type="entry name" value="BCAA_Transport_ATP-bd_LivF"/>
</dbReference>
<dbReference type="CDD" id="cd06581">
    <property type="entry name" value="TM_PBP1_LivM_like"/>
    <property type="match status" value="1"/>
</dbReference>
<feature type="transmembrane region" description="Helical" evidence="11">
    <location>
        <begin position="410"/>
        <end position="429"/>
    </location>
</feature>
<feature type="transmembrane region" description="Helical" evidence="11">
    <location>
        <begin position="7"/>
        <end position="29"/>
    </location>
</feature>
<dbReference type="InterPro" id="IPR003439">
    <property type="entry name" value="ABC_transporter-like_ATP-bd"/>
</dbReference>
<dbReference type="CDD" id="cd06582">
    <property type="entry name" value="TM_PBP1_LivH_like"/>
    <property type="match status" value="1"/>
</dbReference>
<evidence type="ECO:0000256" key="6">
    <source>
        <dbReference type="ARBA" id="ARBA00022741"/>
    </source>
</evidence>
<feature type="transmembrane region" description="Helical" evidence="11">
    <location>
        <begin position="511"/>
        <end position="530"/>
    </location>
</feature>
<protein>
    <submittedName>
        <fullName evidence="13">Branched-chain amino acid ABC transporter permease/ATP-binding protein</fullName>
    </submittedName>
</protein>
<evidence type="ECO:0000313" key="13">
    <source>
        <dbReference type="EMBL" id="GAA1565769.1"/>
    </source>
</evidence>
<evidence type="ECO:0000256" key="3">
    <source>
        <dbReference type="ARBA" id="ARBA00022448"/>
    </source>
</evidence>
<dbReference type="PANTHER" id="PTHR43820:SF4">
    <property type="entry name" value="HIGH-AFFINITY BRANCHED-CHAIN AMINO ACID TRANSPORT ATP-BINDING PROTEIN LIVF"/>
    <property type="match status" value="1"/>
</dbReference>
<dbReference type="PROSITE" id="PS50893">
    <property type="entry name" value="ABC_TRANSPORTER_2"/>
    <property type="match status" value="2"/>
</dbReference>
<feature type="transmembrane region" description="Helical" evidence="11">
    <location>
        <begin position="462"/>
        <end position="480"/>
    </location>
</feature>
<feature type="transmembrane region" description="Helical" evidence="11">
    <location>
        <begin position="573"/>
        <end position="593"/>
    </location>
</feature>
<keyword evidence="10 11" id="KW-0472">Membrane</keyword>
<dbReference type="Proteomes" id="UP001501470">
    <property type="component" value="Unassembled WGS sequence"/>
</dbReference>
<dbReference type="InterPro" id="IPR032823">
    <property type="entry name" value="BCA_ABC_TP_C"/>
</dbReference>
<sequence>MLTDVIRFAVLGLGAGAIYGLSALGIVLIYRGSGILNFSQGAVGMVGAYVFYLQREAGMATPVAALLAIGVGLAIGGLIHQLVMRPLRDAPPVSRLIATLGVFAFLFGLGQYLFGVGKARIVSSILPDGSTTVLPGIRIGTDRLAILGVGLVLAVVLTVVYRSTRFGLATSAVAENGRASSALGISPDTIATVNWMVGCALSVVSAVLIVSIGTLQVENLAMLIVPALAAALLGGFKSFPLTMAGGLLIGMLESEVAWIGTRQHADGWGQTVPFIVIILVLVISGRSLPLRGEAIQRPPQLGTGIVRPPVLLGTGLVALGLLYFVFPPALLSATEITLALGLVVLSLVVVTGYTGQLSLAQMALAGMGAWIAARLVADHGVPFWAALLIGVVGAVPVGIIVGLPALRTRGMNLAVVTLCLAVVLEHQIFSSTERTGGFTGINVGSPKIFGIDMDTYFWPSRYAIFCLVLFILAALMVANLRRGRAGRRLVAVRSNERAAASIGISVARAKIFAFGISAALAAAGGVLLSFRQPNVTFVPTYTAFQSIFAVVFSIIGGIGYLVGAVIGAMYAPAGLLSGVISQLFPGTAFAQFISRNEVGQMILGLTLLIVLPQLPNGLATQRLPAGLIPKWITARSGRRTRRRDVAELEGETAFSVVERPVEVSGLTVRFGGVTALDDVALNLVPGQVHGLIGPNGAGKTTLIDALTGFVDGPGATMTLDGQDIGRWPAQRRAAAGISRSFQSLELFETMTVRENLLAAGDRQDWPAFLSNLVLPGRDRYSPAALAAIREFHLEDDLERKPDELPYGRRRLLAIARSVATGASVLLLDEPAAGLDDTETAELGHLIRRLATELRMAVLLVEHNVSVVLDVSDQVSVLNFGKVIATGTPAEIRSDPAVITAYLGTQDTADGSADETAAQTGPVEVIEREPAPATRAAADGEPLIEARGLSAGYGDLAALRDLDLVVRPGEIVALLGPNGAGKTTTLLTLAGELKPLAGTVRWRGRPASARLHRRAREGMAFVPEERSVFMQLSAAENLRLGRGPRSLALDAFPELTPLLDRRAGLLSGGEQQILTLARALAGRPALLLADELSLGLAPLVVDRLLRAIRQAADEGLGVLLVEQQAARALEVADRAYVLRRGRVITEGASAELSRDWSKLERSYLSEVASG</sequence>
<dbReference type="InterPro" id="IPR001851">
    <property type="entry name" value="ABC_transp_permease"/>
</dbReference>
<dbReference type="RefSeq" id="WP_344513064.1">
    <property type="nucleotide sequence ID" value="NZ_BAAAQD010000036.1"/>
</dbReference>
<feature type="transmembrane region" description="Helical" evidence="11">
    <location>
        <begin position="336"/>
        <end position="354"/>
    </location>
</feature>
<feature type="transmembrane region" description="Helical" evidence="11">
    <location>
        <begin position="272"/>
        <end position="289"/>
    </location>
</feature>
<feature type="transmembrane region" description="Helical" evidence="11">
    <location>
        <begin position="227"/>
        <end position="252"/>
    </location>
</feature>
<evidence type="ECO:0000313" key="14">
    <source>
        <dbReference type="Proteomes" id="UP001501470"/>
    </source>
</evidence>
<evidence type="ECO:0000259" key="12">
    <source>
        <dbReference type="PROSITE" id="PS50893"/>
    </source>
</evidence>
<keyword evidence="5 11" id="KW-0812">Transmembrane</keyword>
<dbReference type="Pfam" id="PF12399">
    <property type="entry name" value="BCA_ABC_TP_C"/>
    <property type="match status" value="1"/>
</dbReference>
<proteinExistence type="inferred from homology"/>
<feature type="transmembrane region" description="Helical" evidence="11">
    <location>
        <begin position="195"/>
        <end position="215"/>
    </location>
</feature>
<feature type="transmembrane region" description="Helical" evidence="11">
    <location>
        <begin position="359"/>
        <end position="377"/>
    </location>
</feature>
<dbReference type="InterPro" id="IPR043428">
    <property type="entry name" value="LivM-like"/>
</dbReference>
<organism evidence="13 14">
    <name type="scientific">Dactylosporangium maewongense</name>
    <dbReference type="NCBI Taxonomy" id="634393"/>
    <lineage>
        <taxon>Bacteria</taxon>
        <taxon>Bacillati</taxon>
        <taxon>Actinomycetota</taxon>
        <taxon>Actinomycetes</taxon>
        <taxon>Micromonosporales</taxon>
        <taxon>Micromonosporaceae</taxon>
        <taxon>Dactylosporangium</taxon>
    </lineage>
</organism>
<dbReference type="EMBL" id="BAAAQD010000036">
    <property type="protein sequence ID" value="GAA1565769.1"/>
    <property type="molecule type" value="Genomic_DNA"/>
</dbReference>
<evidence type="ECO:0000256" key="2">
    <source>
        <dbReference type="ARBA" id="ARBA00005417"/>
    </source>
</evidence>
<dbReference type="PANTHER" id="PTHR43820">
    <property type="entry name" value="HIGH-AFFINITY BRANCHED-CHAIN AMINO ACID TRANSPORT ATP-BINDING PROTEIN LIVF"/>
    <property type="match status" value="1"/>
</dbReference>
<evidence type="ECO:0000256" key="4">
    <source>
        <dbReference type="ARBA" id="ARBA00022475"/>
    </source>
</evidence>
<keyword evidence="3" id="KW-0813">Transport</keyword>
<dbReference type="CDD" id="cd03219">
    <property type="entry name" value="ABC_Mj1267_LivG_branched"/>
    <property type="match status" value="1"/>
</dbReference>
<comment type="similarity">
    <text evidence="2">Belongs to the ABC transporter superfamily.</text>
</comment>
<evidence type="ECO:0000256" key="11">
    <source>
        <dbReference type="SAM" id="Phobius"/>
    </source>
</evidence>
<comment type="subcellular location">
    <subcellularLocation>
        <location evidence="1">Cell membrane</location>
        <topology evidence="1">Multi-pass membrane protein</topology>
    </subcellularLocation>
</comment>
<keyword evidence="14" id="KW-1185">Reference proteome</keyword>
<accession>A0ABP4NWE9</accession>
<feature type="transmembrane region" description="Helical" evidence="11">
    <location>
        <begin position="35"/>
        <end position="52"/>
    </location>
</feature>
<evidence type="ECO:0000256" key="7">
    <source>
        <dbReference type="ARBA" id="ARBA00022840"/>
    </source>
</evidence>
<feature type="transmembrane region" description="Helical" evidence="11">
    <location>
        <begin position="96"/>
        <end position="114"/>
    </location>
</feature>
<feature type="transmembrane region" description="Helical" evidence="11">
    <location>
        <begin position="383"/>
        <end position="403"/>
    </location>
</feature>
<evidence type="ECO:0000256" key="9">
    <source>
        <dbReference type="ARBA" id="ARBA00022989"/>
    </source>
</evidence>
<feature type="transmembrane region" description="Helical" evidence="11">
    <location>
        <begin position="310"/>
        <end position="330"/>
    </location>
</feature>
<dbReference type="CDD" id="cd03224">
    <property type="entry name" value="ABC_TM1139_LivF_branched"/>
    <property type="match status" value="1"/>
</dbReference>
<evidence type="ECO:0000256" key="5">
    <source>
        <dbReference type="ARBA" id="ARBA00022692"/>
    </source>
</evidence>
<dbReference type="InterPro" id="IPR003593">
    <property type="entry name" value="AAA+_ATPase"/>
</dbReference>
<name>A0ABP4NWE9_9ACTN</name>
<reference evidence="14" key="1">
    <citation type="journal article" date="2019" name="Int. J. Syst. Evol. Microbiol.">
        <title>The Global Catalogue of Microorganisms (GCM) 10K type strain sequencing project: providing services to taxonomists for standard genome sequencing and annotation.</title>
        <authorList>
            <consortium name="The Broad Institute Genomics Platform"/>
            <consortium name="The Broad Institute Genome Sequencing Center for Infectious Disease"/>
            <person name="Wu L."/>
            <person name="Ma J."/>
        </authorList>
    </citation>
    <scope>NUCLEOTIDE SEQUENCE [LARGE SCALE GENOMIC DNA]</scope>
    <source>
        <strain evidence="14">JCM 15933</strain>
    </source>
</reference>
<dbReference type="SUPFAM" id="SSF52540">
    <property type="entry name" value="P-loop containing nucleoside triphosphate hydrolases"/>
    <property type="match status" value="2"/>
</dbReference>
<keyword evidence="4" id="KW-1003">Cell membrane</keyword>
<gene>
    <name evidence="13" type="ORF">GCM10009827_104320</name>
</gene>
<keyword evidence="8" id="KW-0029">Amino-acid transport</keyword>
<evidence type="ECO:0000256" key="10">
    <source>
        <dbReference type="ARBA" id="ARBA00023136"/>
    </source>
</evidence>
<feature type="transmembrane region" description="Helical" evidence="11">
    <location>
        <begin position="542"/>
        <end position="566"/>
    </location>
</feature>
<feature type="domain" description="ABC transporter" evidence="12">
    <location>
        <begin position="661"/>
        <end position="904"/>
    </location>
</feature>
<dbReference type="SMART" id="SM00382">
    <property type="entry name" value="AAA"/>
    <property type="match status" value="2"/>
</dbReference>
<comment type="caution">
    <text evidence="13">The sequence shown here is derived from an EMBL/GenBank/DDBJ whole genome shotgun (WGS) entry which is preliminary data.</text>
</comment>
<dbReference type="InterPro" id="IPR027417">
    <property type="entry name" value="P-loop_NTPase"/>
</dbReference>
<feature type="transmembrane region" description="Helical" evidence="11">
    <location>
        <begin position="64"/>
        <end position="84"/>
    </location>
</feature>
<feature type="domain" description="ABC transporter" evidence="12">
    <location>
        <begin position="943"/>
        <end position="1164"/>
    </location>
</feature>
<evidence type="ECO:0000256" key="1">
    <source>
        <dbReference type="ARBA" id="ARBA00004651"/>
    </source>
</evidence>
<feature type="transmembrane region" description="Helical" evidence="11">
    <location>
        <begin position="144"/>
        <end position="161"/>
    </location>
</feature>
<dbReference type="Gene3D" id="3.40.50.300">
    <property type="entry name" value="P-loop containing nucleotide triphosphate hydrolases"/>
    <property type="match status" value="2"/>
</dbReference>
<keyword evidence="6" id="KW-0547">Nucleotide-binding</keyword>
<keyword evidence="9 11" id="KW-1133">Transmembrane helix</keyword>
<dbReference type="Pfam" id="PF00005">
    <property type="entry name" value="ABC_tran"/>
    <property type="match status" value="2"/>
</dbReference>
<keyword evidence="7" id="KW-0067">ATP-binding</keyword>
<evidence type="ECO:0000256" key="8">
    <source>
        <dbReference type="ARBA" id="ARBA00022970"/>
    </source>
</evidence>
<dbReference type="Pfam" id="PF02653">
    <property type="entry name" value="BPD_transp_2"/>
    <property type="match status" value="2"/>
</dbReference>